<dbReference type="PANTHER" id="PTHR19308:SF56">
    <property type="entry name" value="START DOMAIN-CONTAINING PROTEIN"/>
    <property type="match status" value="1"/>
</dbReference>
<dbReference type="Proteomes" id="UP000692954">
    <property type="component" value="Unassembled WGS sequence"/>
</dbReference>
<sequence length="217" mass="24755">MIQSDIYDIEAYMQIGQDGYEFLKKIAPLTPENHWQLFSEDDGFKIHIRPDPDTGLCLTRGEGLLPYTIDEIFAIIEDIPLRPKYDGICESGQIIKRFSDELMLFYQKFKSMFFVISSRDFIVISRKIVDGNFTYAIGKSLEHPNHPPIKGVVRGDLKIGGWILEKRETGTFCIFVTWADPKGMLPKKAVNIVAGAQGKVVQQIKLLLDEKKKNVNK</sequence>
<reference evidence="2" key="1">
    <citation type="submission" date="2021-01" db="EMBL/GenBank/DDBJ databases">
        <authorList>
            <consortium name="Genoscope - CEA"/>
            <person name="William W."/>
        </authorList>
    </citation>
    <scope>NUCLEOTIDE SEQUENCE</scope>
</reference>
<keyword evidence="3" id="KW-1185">Reference proteome</keyword>
<evidence type="ECO:0000313" key="2">
    <source>
        <dbReference type="EMBL" id="CAD8047303.1"/>
    </source>
</evidence>
<dbReference type="InterPro" id="IPR002913">
    <property type="entry name" value="START_lipid-bd_dom"/>
</dbReference>
<dbReference type="AlphaFoldDB" id="A0A8S1JXL9"/>
<dbReference type="PANTHER" id="PTHR19308">
    <property type="entry name" value="PHOSPHATIDYLCHOLINE TRANSFER PROTEIN"/>
    <property type="match status" value="1"/>
</dbReference>
<evidence type="ECO:0000259" key="1">
    <source>
        <dbReference type="PROSITE" id="PS50848"/>
    </source>
</evidence>
<dbReference type="InterPro" id="IPR051213">
    <property type="entry name" value="START_lipid_transfer"/>
</dbReference>
<name>A0A8S1JXL9_9CILI</name>
<accession>A0A8S1JXL9</accession>
<proteinExistence type="predicted"/>
<dbReference type="FunFam" id="3.30.530.20:FF:000044">
    <property type="entry name" value="Uncharacterized protein"/>
    <property type="match status" value="1"/>
</dbReference>
<dbReference type="PROSITE" id="PS50848">
    <property type="entry name" value="START"/>
    <property type="match status" value="1"/>
</dbReference>
<gene>
    <name evidence="2" type="ORF">PSON_ATCC_30995.1.T0020325</name>
</gene>
<protein>
    <recommendedName>
        <fullName evidence="1">START domain-containing protein</fullName>
    </recommendedName>
</protein>
<comment type="caution">
    <text evidence="2">The sequence shown here is derived from an EMBL/GenBank/DDBJ whole genome shotgun (WGS) entry which is preliminary data.</text>
</comment>
<evidence type="ECO:0000313" key="3">
    <source>
        <dbReference type="Proteomes" id="UP000692954"/>
    </source>
</evidence>
<dbReference type="Pfam" id="PF01852">
    <property type="entry name" value="START"/>
    <property type="match status" value="1"/>
</dbReference>
<dbReference type="GO" id="GO:0008289">
    <property type="term" value="F:lipid binding"/>
    <property type="evidence" value="ECO:0007669"/>
    <property type="project" value="InterPro"/>
</dbReference>
<dbReference type="CDD" id="cd00177">
    <property type="entry name" value="START"/>
    <property type="match status" value="1"/>
</dbReference>
<dbReference type="OrthoDB" id="1295045at2759"/>
<feature type="domain" description="START" evidence="1">
    <location>
        <begin position="32"/>
        <end position="191"/>
    </location>
</feature>
<organism evidence="2 3">
    <name type="scientific">Paramecium sonneborni</name>
    <dbReference type="NCBI Taxonomy" id="65129"/>
    <lineage>
        <taxon>Eukaryota</taxon>
        <taxon>Sar</taxon>
        <taxon>Alveolata</taxon>
        <taxon>Ciliophora</taxon>
        <taxon>Intramacronucleata</taxon>
        <taxon>Oligohymenophorea</taxon>
        <taxon>Peniculida</taxon>
        <taxon>Parameciidae</taxon>
        <taxon>Paramecium</taxon>
    </lineage>
</organism>
<dbReference type="EMBL" id="CAJJDN010000002">
    <property type="protein sequence ID" value="CAD8047303.1"/>
    <property type="molecule type" value="Genomic_DNA"/>
</dbReference>